<dbReference type="RefSeq" id="WP_237054978.1">
    <property type="nucleotide sequence ID" value="NZ_JAKJPO010000007.1"/>
</dbReference>
<sequence>MESFTIGENFSFQGKCFLQAMPADRMASEQSFIGGERRDAYDGEVMTRPIRNPMHAVRTGAAAELQAPPLLTREVALFLDVDGCLLEIRDDPALVRAEAPLIELLEAISEKLEGALALVSGRSIASIDRIFAPATFAAAGLHGLERRGAASRPVLTLAPEANPMLRDVVAEARSMLARHPGALIEDKGATVALHWRVAPEAENVARSIAGRALDKLPDYEIQHGKQVLEIRPAGDDKGTAIAAFLEAYPFRGRMPVFAGDDVTDEHGFEIVNRLSGVSVLVGDRTETSARYRLESPATVRAWLENIQ</sequence>
<comment type="similarity">
    <text evidence="2 4">Belongs to the trehalose phosphatase family.</text>
</comment>
<dbReference type="InterPro" id="IPR044651">
    <property type="entry name" value="OTSB-like"/>
</dbReference>
<dbReference type="PANTHER" id="PTHR43768:SF3">
    <property type="entry name" value="TREHALOSE 6-PHOSPHATE PHOSPHATASE"/>
    <property type="match status" value="1"/>
</dbReference>
<dbReference type="InterPro" id="IPR003337">
    <property type="entry name" value="Trehalose_PPase"/>
</dbReference>
<organism evidence="5 6">
    <name type="scientific">Marilutibacter chinensis</name>
    <dbReference type="NCBI Taxonomy" id="2912247"/>
    <lineage>
        <taxon>Bacteria</taxon>
        <taxon>Pseudomonadati</taxon>
        <taxon>Pseudomonadota</taxon>
        <taxon>Gammaproteobacteria</taxon>
        <taxon>Lysobacterales</taxon>
        <taxon>Lysobacteraceae</taxon>
        <taxon>Marilutibacter</taxon>
    </lineage>
</organism>
<dbReference type="PANTHER" id="PTHR43768">
    <property type="entry name" value="TREHALOSE 6-PHOSPHATE PHOSPHATASE"/>
    <property type="match status" value="1"/>
</dbReference>
<evidence type="ECO:0000256" key="4">
    <source>
        <dbReference type="RuleBase" id="RU361117"/>
    </source>
</evidence>
<dbReference type="InterPro" id="IPR023214">
    <property type="entry name" value="HAD_sf"/>
</dbReference>
<dbReference type="SUPFAM" id="SSF56784">
    <property type="entry name" value="HAD-like"/>
    <property type="match status" value="1"/>
</dbReference>
<dbReference type="InterPro" id="IPR036412">
    <property type="entry name" value="HAD-like_sf"/>
</dbReference>
<reference evidence="5 6" key="2">
    <citation type="submission" date="2022-01" db="EMBL/GenBank/DDBJ databases">
        <title>Lysobacter chinensis sp. nov., a bacterium isolated from cow dung compost.</title>
        <authorList>
            <person name="Liu Y."/>
        </authorList>
    </citation>
    <scope>NUCLEOTIDE SEQUENCE [LARGE SCALE GENOMIC DNA]</scope>
    <source>
        <strain evidence="5 6">TLK-CK17</strain>
    </source>
</reference>
<dbReference type="EMBL" id="JAKJPO010000007">
    <property type="protein sequence ID" value="MCF7222398.1"/>
    <property type="molecule type" value="Genomic_DNA"/>
</dbReference>
<name>A0ABS9HUQ6_9GAMM</name>
<keyword evidence="3 4" id="KW-0378">Hydrolase</keyword>
<comment type="cofactor">
    <cofactor evidence="4">
        <name>Mg(2+)</name>
        <dbReference type="ChEBI" id="CHEBI:18420"/>
    </cofactor>
</comment>
<dbReference type="Pfam" id="PF02358">
    <property type="entry name" value="Trehalose_PPase"/>
    <property type="match status" value="1"/>
</dbReference>
<evidence type="ECO:0000256" key="1">
    <source>
        <dbReference type="ARBA" id="ARBA00005199"/>
    </source>
</evidence>
<dbReference type="Proteomes" id="UP001430796">
    <property type="component" value="Unassembled WGS sequence"/>
</dbReference>
<comment type="pathway">
    <text evidence="1 4">Glycan biosynthesis; trehalose biosynthesis.</text>
</comment>
<dbReference type="InterPro" id="IPR006379">
    <property type="entry name" value="HAD-SF_hydro_IIB"/>
</dbReference>
<evidence type="ECO:0000256" key="2">
    <source>
        <dbReference type="ARBA" id="ARBA00008770"/>
    </source>
</evidence>
<dbReference type="EC" id="3.1.3.12" evidence="4"/>
<reference evidence="5 6" key="3">
    <citation type="submission" date="2022-01" db="EMBL/GenBank/DDBJ databases">
        <authorList>
            <person name="Zhou L.Y."/>
        </authorList>
    </citation>
    <scope>NUCLEOTIDE SEQUENCE [LARGE SCALE GENOMIC DNA]</scope>
    <source>
        <strain evidence="5 6">TLK-CK17</strain>
    </source>
</reference>
<proteinExistence type="inferred from homology"/>
<keyword evidence="4" id="KW-0460">Magnesium</keyword>
<keyword evidence="4" id="KW-0479">Metal-binding</keyword>
<dbReference type="Gene3D" id="3.40.50.1000">
    <property type="entry name" value="HAD superfamily/HAD-like"/>
    <property type="match status" value="1"/>
</dbReference>
<evidence type="ECO:0000313" key="5">
    <source>
        <dbReference type="EMBL" id="MCF7222398.1"/>
    </source>
</evidence>
<dbReference type="CDD" id="cd01627">
    <property type="entry name" value="HAD_TPP"/>
    <property type="match status" value="1"/>
</dbReference>
<comment type="catalytic activity">
    <reaction evidence="4">
        <text>alpha,alpha-trehalose 6-phosphate + H2O = alpha,alpha-trehalose + phosphate</text>
        <dbReference type="Rhea" id="RHEA:23420"/>
        <dbReference type="ChEBI" id="CHEBI:15377"/>
        <dbReference type="ChEBI" id="CHEBI:16551"/>
        <dbReference type="ChEBI" id="CHEBI:43474"/>
        <dbReference type="ChEBI" id="CHEBI:58429"/>
        <dbReference type="EC" id="3.1.3.12"/>
    </reaction>
</comment>
<dbReference type="Gene3D" id="3.30.70.1020">
    <property type="entry name" value="Trehalose-6-phosphate phosphatase related protein, domain 2"/>
    <property type="match status" value="1"/>
</dbReference>
<dbReference type="NCBIfam" id="TIGR01484">
    <property type="entry name" value="HAD-SF-IIB"/>
    <property type="match status" value="1"/>
</dbReference>
<evidence type="ECO:0000313" key="6">
    <source>
        <dbReference type="Proteomes" id="UP001430796"/>
    </source>
</evidence>
<dbReference type="GO" id="GO:0004805">
    <property type="term" value="F:trehalose-phosphatase activity"/>
    <property type="evidence" value="ECO:0007669"/>
    <property type="project" value="UniProtKB-EC"/>
</dbReference>
<keyword evidence="6" id="KW-1185">Reference proteome</keyword>
<comment type="caution">
    <text evidence="5">The sequence shown here is derived from an EMBL/GenBank/DDBJ whole genome shotgun (WGS) entry which is preliminary data.</text>
</comment>
<evidence type="ECO:0000256" key="3">
    <source>
        <dbReference type="ARBA" id="ARBA00022801"/>
    </source>
</evidence>
<protein>
    <recommendedName>
        <fullName evidence="4">Trehalose 6-phosphate phosphatase</fullName>
        <ecNumber evidence="4">3.1.3.12</ecNumber>
    </recommendedName>
</protein>
<gene>
    <name evidence="5" type="primary">otsB</name>
    <name evidence="5" type="ORF">L3V18_11460</name>
</gene>
<accession>A0ABS9HUQ6</accession>
<reference evidence="6" key="1">
    <citation type="submission" date="2022-01" db="EMBL/GenBank/DDBJ databases">
        <title>Lysobacter chinensis sp. nov., a bacterium isolated from cow dung compost.</title>
        <authorList>
            <person name="Zhou L.Y."/>
        </authorList>
    </citation>
    <scope>NUCLEOTIDE SEQUENCE [LARGE SCALE GENOMIC DNA]</scope>
    <source>
        <strain evidence="6">TLK-CK17</strain>
    </source>
</reference>
<dbReference type="NCBIfam" id="TIGR00685">
    <property type="entry name" value="T6PP"/>
    <property type="match status" value="1"/>
</dbReference>
<comment type="function">
    <text evidence="4">Removes the phosphate from trehalose 6-phosphate to produce free trehalose.</text>
</comment>